<dbReference type="KEGG" id="nsn:EXE58_15350"/>
<evidence type="ECO:0000256" key="8">
    <source>
        <dbReference type="SAM" id="MobiDB-lite"/>
    </source>
</evidence>
<feature type="region of interest" description="Disordered" evidence="8">
    <location>
        <begin position="154"/>
        <end position="178"/>
    </location>
</feature>
<evidence type="ECO:0000256" key="6">
    <source>
        <dbReference type="ARBA" id="ARBA00023065"/>
    </source>
</evidence>
<keyword evidence="6" id="KW-0406">Ion transport</keyword>
<feature type="domain" description="Cation/H+ exchanger transmembrane" evidence="10">
    <location>
        <begin position="18"/>
        <end position="436"/>
    </location>
</feature>
<feature type="transmembrane region" description="Helical" evidence="9">
    <location>
        <begin position="63"/>
        <end position="84"/>
    </location>
</feature>
<name>A0A4P7IJ17_9ACTN</name>
<keyword evidence="12" id="KW-1185">Reference proteome</keyword>
<organism evidence="11 12">
    <name type="scientific">Nocardioides seonyuensis</name>
    <dbReference type="NCBI Taxonomy" id="2518371"/>
    <lineage>
        <taxon>Bacteria</taxon>
        <taxon>Bacillati</taxon>
        <taxon>Actinomycetota</taxon>
        <taxon>Actinomycetes</taxon>
        <taxon>Propionibacteriales</taxon>
        <taxon>Nocardioidaceae</taxon>
        <taxon>Nocardioides</taxon>
    </lineage>
</organism>
<dbReference type="PANTHER" id="PTHR32507">
    <property type="entry name" value="NA(+)/H(+) ANTIPORTER 1"/>
    <property type="match status" value="1"/>
</dbReference>
<reference evidence="11 12" key="1">
    <citation type="submission" date="2019-03" db="EMBL/GenBank/DDBJ databases">
        <title>Three New Species of Nocardioides, Nocardioides euryhalodurans sp. nov., Nocardioides seonyuensis sp. nov. and Nocardioides eburneoflavus sp. nov. Iolated from Soil.</title>
        <authorList>
            <person name="Roh S.G."/>
            <person name="Lee C."/>
            <person name="Kim M.-K."/>
            <person name="Kim S.B."/>
        </authorList>
    </citation>
    <scope>NUCLEOTIDE SEQUENCE [LARGE SCALE GENOMIC DNA]</scope>
    <source>
        <strain evidence="11 12">MMS17-SY207-3</strain>
    </source>
</reference>
<comment type="subcellular location">
    <subcellularLocation>
        <location evidence="1">Cell membrane</location>
        <topology evidence="1">Multi-pass membrane protein</topology>
    </subcellularLocation>
</comment>
<evidence type="ECO:0000313" key="11">
    <source>
        <dbReference type="EMBL" id="QBX56700.1"/>
    </source>
</evidence>
<evidence type="ECO:0000259" key="10">
    <source>
        <dbReference type="Pfam" id="PF00999"/>
    </source>
</evidence>
<evidence type="ECO:0000313" key="12">
    <source>
        <dbReference type="Proteomes" id="UP000294853"/>
    </source>
</evidence>
<keyword evidence="7 9" id="KW-0472">Membrane</keyword>
<evidence type="ECO:0000256" key="2">
    <source>
        <dbReference type="ARBA" id="ARBA00022448"/>
    </source>
</evidence>
<dbReference type="OrthoDB" id="9810860at2"/>
<feature type="transmembrane region" description="Helical" evidence="9">
    <location>
        <begin position="340"/>
        <end position="362"/>
    </location>
</feature>
<dbReference type="GO" id="GO:0005886">
    <property type="term" value="C:plasma membrane"/>
    <property type="evidence" value="ECO:0007669"/>
    <property type="project" value="UniProtKB-SubCell"/>
</dbReference>
<gene>
    <name evidence="11" type="ORF">EXE58_15350</name>
</gene>
<keyword evidence="3" id="KW-0050">Antiport</keyword>
<evidence type="ECO:0000256" key="5">
    <source>
        <dbReference type="ARBA" id="ARBA00022989"/>
    </source>
</evidence>
<evidence type="ECO:0000256" key="7">
    <source>
        <dbReference type="ARBA" id="ARBA00023136"/>
    </source>
</evidence>
<keyword evidence="5 9" id="KW-1133">Transmembrane helix</keyword>
<dbReference type="AlphaFoldDB" id="A0A4P7IJ17"/>
<feature type="transmembrane region" description="Helical" evidence="9">
    <location>
        <begin position="410"/>
        <end position="430"/>
    </location>
</feature>
<dbReference type="PANTHER" id="PTHR32507:SF8">
    <property type="entry name" value="CNH1P"/>
    <property type="match status" value="1"/>
</dbReference>
<feature type="transmembrane region" description="Helical" evidence="9">
    <location>
        <begin position="105"/>
        <end position="138"/>
    </location>
</feature>
<evidence type="ECO:0000256" key="3">
    <source>
        <dbReference type="ARBA" id="ARBA00022449"/>
    </source>
</evidence>
<feature type="transmembrane region" description="Helical" evidence="9">
    <location>
        <begin position="383"/>
        <end position="404"/>
    </location>
</feature>
<dbReference type="GO" id="GO:1902600">
    <property type="term" value="P:proton transmembrane transport"/>
    <property type="evidence" value="ECO:0007669"/>
    <property type="project" value="InterPro"/>
</dbReference>
<evidence type="ECO:0000256" key="9">
    <source>
        <dbReference type="SAM" id="Phobius"/>
    </source>
</evidence>
<feature type="transmembrane region" description="Helical" evidence="9">
    <location>
        <begin position="310"/>
        <end position="334"/>
    </location>
</feature>
<keyword evidence="4 9" id="KW-0812">Transmembrane</keyword>
<accession>A0A4P7IJ17</accession>
<dbReference type="EMBL" id="CP038436">
    <property type="protein sequence ID" value="QBX56700.1"/>
    <property type="molecule type" value="Genomic_DNA"/>
</dbReference>
<dbReference type="Pfam" id="PF00999">
    <property type="entry name" value="Na_H_Exchanger"/>
    <property type="match status" value="1"/>
</dbReference>
<feature type="transmembrane region" description="Helical" evidence="9">
    <location>
        <begin position="224"/>
        <end position="247"/>
    </location>
</feature>
<protein>
    <submittedName>
        <fullName evidence="11">Sodium:proton antiporter</fullName>
    </submittedName>
</protein>
<feature type="transmembrane region" description="Helical" evidence="9">
    <location>
        <begin position="6"/>
        <end position="23"/>
    </location>
</feature>
<feature type="transmembrane region" description="Helical" evidence="9">
    <location>
        <begin position="30"/>
        <end position="51"/>
    </location>
</feature>
<feature type="transmembrane region" description="Helical" evidence="9">
    <location>
        <begin position="259"/>
        <end position="276"/>
    </location>
</feature>
<evidence type="ECO:0000256" key="4">
    <source>
        <dbReference type="ARBA" id="ARBA00022692"/>
    </source>
</evidence>
<evidence type="ECO:0000256" key="1">
    <source>
        <dbReference type="ARBA" id="ARBA00004651"/>
    </source>
</evidence>
<keyword evidence="2" id="KW-0813">Transport</keyword>
<dbReference type="InterPro" id="IPR006153">
    <property type="entry name" value="Cation/H_exchanger_TM"/>
</dbReference>
<dbReference type="Proteomes" id="UP000294853">
    <property type="component" value="Chromosome"/>
</dbReference>
<proteinExistence type="predicted"/>
<dbReference type="GO" id="GO:0015297">
    <property type="term" value="F:antiporter activity"/>
    <property type="evidence" value="ECO:0007669"/>
    <property type="project" value="UniProtKB-KW"/>
</dbReference>
<sequence>MHVSGVDLAYLVAGVTLVLALIVPTLVQRVAISSPIVLLAIGLLLGLSPITDGMPLDMREHRAVIEHVTELAVLMALMGVGLAIDRPLRLRDAASLRTWSPTWRLLAIAMPLSVLGVAALGLVGGLSLPLAVLLGAALSPTDPVLASDVQVGGPDVEAGGDVPAEDAGPDEGGGHEERSEVRFALTSEAGLNDGLAFPFVYAALVLAAEGSGMSRLAEWVGFHLVLRVLVGVAVGVLVGFLLGKLYFRRKSELTRIAERGAPLLALAALLTSYGAAEVLQGYGFLAVFACAMTLRAAERNHPHHRNMHDMIARLELLLTLLALLYLGIALGHGLLGELTWWGAAIGLALVFVIRPLAGWVALSAWPRPAAEPGGLTRAERGAVAFFGVRGIGSIFYLAYAVGVLQTTVEAWLWATVAFTIVLSVVVHGVLATPVMRRIEAQEEARR</sequence>